<dbReference type="Pfam" id="PF00083">
    <property type="entry name" value="Sugar_tr"/>
    <property type="match status" value="1"/>
</dbReference>
<keyword evidence="3 5" id="KW-1133">Transmembrane helix</keyword>
<evidence type="ECO:0000256" key="2">
    <source>
        <dbReference type="ARBA" id="ARBA00022692"/>
    </source>
</evidence>
<dbReference type="SUPFAM" id="SSF103473">
    <property type="entry name" value="MFS general substrate transporter"/>
    <property type="match status" value="1"/>
</dbReference>
<reference evidence="6" key="1">
    <citation type="journal article" date="2020" name="BMC">
        <title>Leishmania infection induces a limited differential gene expression in the sand fly midgut.</title>
        <authorList>
            <person name="Coutinho-Abreu I.V."/>
            <person name="Serafim T.D."/>
            <person name="Meneses C."/>
            <person name="Kamhawi S."/>
            <person name="Oliveira F."/>
            <person name="Valenzuela J.G."/>
        </authorList>
    </citation>
    <scope>NUCLEOTIDE SEQUENCE</scope>
    <source>
        <strain evidence="6">Jacobina</strain>
        <tissue evidence="6">Midgut</tissue>
    </source>
</reference>
<proteinExistence type="predicted"/>
<dbReference type="InterPro" id="IPR005828">
    <property type="entry name" value="MFS_sugar_transport-like"/>
</dbReference>
<feature type="transmembrane region" description="Helical" evidence="5">
    <location>
        <begin position="12"/>
        <end position="36"/>
    </location>
</feature>
<dbReference type="EMBL" id="GITU01011779">
    <property type="protein sequence ID" value="MBC1180482.1"/>
    <property type="molecule type" value="Transcribed_RNA"/>
</dbReference>
<keyword evidence="2 5" id="KW-0812">Transmembrane</keyword>
<protein>
    <recommendedName>
        <fullName evidence="7">Major facilitator superfamily (MFS) profile domain-containing protein</fullName>
    </recommendedName>
</protein>
<dbReference type="VEuPathDB" id="VectorBase:LLONM1_003979"/>
<evidence type="ECO:0000256" key="1">
    <source>
        <dbReference type="ARBA" id="ARBA00004370"/>
    </source>
</evidence>
<comment type="subcellular location">
    <subcellularLocation>
        <location evidence="1">Membrane</location>
    </subcellularLocation>
</comment>
<sequence>MSAPSQILPLKVRGSVLGFLNTLGLGVAFFTMQYYLYLVDTIGNSMVMAIMGLWCLFALLFNCFFVPEFENKTYSEIVYALNHKLPRRFRLIPDREQSLDYS</sequence>
<evidence type="ECO:0000256" key="5">
    <source>
        <dbReference type="SAM" id="Phobius"/>
    </source>
</evidence>
<dbReference type="GO" id="GO:0016020">
    <property type="term" value="C:membrane"/>
    <property type="evidence" value="ECO:0007669"/>
    <property type="project" value="UniProtKB-SubCell"/>
</dbReference>
<feature type="transmembrane region" description="Helical" evidence="5">
    <location>
        <begin position="42"/>
        <end position="65"/>
    </location>
</feature>
<evidence type="ECO:0000256" key="3">
    <source>
        <dbReference type="ARBA" id="ARBA00022989"/>
    </source>
</evidence>
<organism evidence="6">
    <name type="scientific">Lutzomyia longipalpis</name>
    <name type="common">Sand fly</name>
    <dbReference type="NCBI Taxonomy" id="7200"/>
    <lineage>
        <taxon>Eukaryota</taxon>
        <taxon>Metazoa</taxon>
        <taxon>Ecdysozoa</taxon>
        <taxon>Arthropoda</taxon>
        <taxon>Hexapoda</taxon>
        <taxon>Insecta</taxon>
        <taxon>Pterygota</taxon>
        <taxon>Neoptera</taxon>
        <taxon>Endopterygota</taxon>
        <taxon>Diptera</taxon>
        <taxon>Nematocera</taxon>
        <taxon>Psychodoidea</taxon>
        <taxon>Psychodidae</taxon>
        <taxon>Lutzomyia</taxon>
        <taxon>Lutzomyia</taxon>
    </lineage>
</organism>
<evidence type="ECO:0000256" key="4">
    <source>
        <dbReference type="ARBA" id="ARBA00023136"/>
    </source>
</evidence>
<dbReference type="AlphaFoldDB" id="A0A7G3B389"/>
<dbReference type="GO" id="GO:0022857">
    <property type="term" value="F:transmembrane transporter activity"/>
    <property type="evidence" value="ECO:0007669"/>
    <property type="project" value="InterPro"/>
</dbReference>
<evidence type="ECO:0008006" key="7">
    <source>
        <dbReference type="Google" id="ProtNLM"/>
    </source>
</evidence>
<name>A0A7G3B389_LUTLO</name>
<dbReference type="InterPro" id="IPR036259">
    <property type="entry name" value="MFS_trans_sf"/>
</dbReference>
<dbReference type="Gene3D" id="1.20.1250.20">
    <property type="entry name" value="MFS general substrate transporter like domains"/>
    <property type="match status" value="1"/>
</dbReference>
<accession>A0A7G3B389</accession>
<keyword evidence="4 5" id="KW-0472">Membrane</keyword>
<evidence type="ECO:0000313" key="6">
    <source>
        <dbReference type="EMBL" id="MBC1180482.1"/>
    </source>
</evidence>